<name>A0A0U1S4P9_ISOMC</name>
<evidence type="ECO:0000256" key="1">
    <source>
        <dbReference type="SAM" id="SignalP"/>
    </source>
</evidence>
<dbReference type="AlphaFoldDB" id="A0A0U1S4P9"/>
<sequence>MSKLFVFLVIALVASVSAIPYLGGAKDHLGNYYDYATGQYSSSLTGRVYNHGYYGHNYGHGLYW</sequence>
<accession>A0A0U1S4P9</accession>
<feature type="signal peptide" evidence="1">
    <location>
        <begin position="1"/>
        <end position="18"/>
    </location>
</feature>
<evidence type="ECO:0000313" key="2">
    <source>
        <dbReference type="EMBL" id="ACD11923.1"/>
    </source>
</evidence>
<dbReference type="EMBL" id="EU252350">
    <property type="protein sequence ID" value="ACD11923.1"/>
    <property type="molecule type" value="mRNA"/>
</dbReference>
<reference evidence="2" key="1">
    <citation type="submission" date="2007-10" db="EMBL/GenBank/DDBJ databases">
        <title>Classification and functional annotation of ESTs from venom glands of Isometrus maculatus.</title>
        <authorList>
            <person name="Li W."/>
            <person name="Ma Y."/>
            <person name="Zhao R."/>
            <person name="Cao Z."/>
        </authorList>
    </citation>
    <scope>NUCLEOTIDE SEQUENCE</scope>
    <source>
        <tissue evidence="2">Venom gland</tissue>
    </source>
</reference>
<protein>
    <submittedName>
        <fullName evidence="2">Uncharacterized protein</fullName>
    </submittedName>
</protein>
<proteinExistence type="evidence at transcript level"/>
<keyword evidence="1" id="KW-0732">Signal</keyword>
<feature type="chain" id="PRO_5006829080" evidence="1">
    <location>
        <begin position="19"/>
        <end position="64"/>
    </location>
</feature>
<organism evidence="2">
    <name type="scientific">Isometrus maculatus</name>
    <name type="common">Lesser brown scorpion</name>
    <name type="synonym">Scorpio maculatus</name>
    <dbReference type="NCBI Taxonomy" id="497827"/>
    <lineage>
        <taxon>Eukaryota</taxon>
        <taxon>Metazoa</taxon>
        <taxon>Ecdysozoa</taxon>
        <taxon>Arthropoda</taxon>
        <taxon>Chelicerata</taxon>
        <taxon>Arachnida</taxon>
        <taxon>Scorpiones</taxon>
        <taxon>Buthida</taxon>
        <taxon>Buthoidea</taxon>
        <taxon>Buthidae</taxon>
        <taxon>Isometrus</taxon>
    </lineage>
</organism>